<evidence type="ECO:0000313" key="3">
    <source>
        <dbReference type="Proteomes" id="UP001642409"/>
    </source>
</evidence>
<reference evidence="2 3" key="2">
    <citation type="submission" date="2024-07" db="EMBL/GenBank/DDBJ databases">
        <authorList>
            <person name="Akdeniz Z."/>
        </authorList>
    </citation>
    <scope>NUCLEOTIDE SEQUENCE [LARGE SCALE GENOMIC DNA]</scope>
</reference>
<gene>
    <name evidence="1" type="ORF">HINF_LOCUS27721</name>
    <name evidence="2" type="ORF">HINF_LOCUS46172</name>
</gene>
<dbReference type="Proteomes" id="UP001642409">
    <property type="component" value="Unassembled WGS sequence"/>
</dbReference>
<dbReference type="EMBL" id="CATOUU010000673">
    <property type="protein sequence ID" value="CAI9940076.1"/>
    <property type="molecule type" value="Genomic_DNA"/>
</dbReference>
<dbReference type="EMBL" id="CAXDID020000203">
    <property type="protein sequence ID" value="CAL6054661.1"/>
    <property type="molecule type" value="Genomic_DNA"/>
</dbReference>
<reference evidence="1" key="1">
    <citation type="submission" date="2023-06" db="EMBL/GenBank/DDBJ databases">
        <authorList>
            <person name="Kurt Z."/>
        </authorList>
    </citation>
    <scope>NUCLEOTIDE SEQUENCE</scope>
</reference>
<keyword evidence="3" id="KW-1185">Reference proteome</keyword>
<evidence type="ECO:0000313" key="1">
    <source>
        <dbReference type="EMBL" id="CAI9940076.1"/>
    </source>
</evidence>
<dbReference type="AlphaFoldDB" id="A0AA86U5F0"/>
<accession>A0AA86U5F0</accession>
<name>A0AA86U5F0_9EUKA</name>
<protein>
    <submittedName>
        <fullName evidence="2">Hypothetical_protein</fullName>
    </submittedName>
</protein>
<proteinExistence type="predicted"/>
<organism evidence="1">
    <name type="scientific">Hexamita inflata</name>
    <dbReference type="NCBI Taxonomy" id="28002"/>
    <lineage>
        <taxon>Eukaryota</taxon>
        <taxon>Metamonada</taxon>
        <taxon>Diplomonadida</taxon>
        <taxon>Hexamitidae</taxon>
        <taxon>Hexamitinae</taxon>
        <taxon>Hexamita</taxon>
    </lineage>
</organism>
<evidence type="ECO:0000313" key="2">
    <source>
        <dbReference type="EMBL" id="CAL6054661.1"/>
    </source>
</evidence>
<sequence>MNPYQIMQILLFNKRAKLEQLMADNNEVSYHLAVIDMQTLHLILLDYRKSRITNIRGYYYKYLVSRRLVKLLNFSVVFQHQVWMTVKWHRILDIELGLRFACQLIQENLRQLINQV</sequence>
<comment type="caution">
    <text evidence="1">The sequence shown here is derived from an EMBL/GenBank/DDBJ whole genome shotgun (WGS) entry which is preliminary data.</text>
</comment>